<dbReference type="InterPro" id="IPR044730">
    <property type="entry name" value="RNase_H-like_dom_plant"/>
</dbReference>
<dbReference type="GO" id="GO:0004523">
    <property type="term" value="F:RNA-DNA hybrid ribonuclease activity"/>
    <property type="evidence" value="ECO:0007669"/>
    <property type="project" value="InterPro"/>
</dbReference>
<evidence type="ECO:0000313" key="3">
    <source>
        <dbReference type="EMBL" id="KAK9950614.1"/>
    </source>
</evidence>
<keyword evidence="4" id="KW-1185">Reference proteome</keyword>
<dbReference type="SUPFAM" id="SSF53098">
    <property type="entry name" value="Ribonuclease H-like"/>
    <property type="match status" value="1"/>
</dbReference>
<name>A0AAW1YQ18_RUBAR</name>
<dbReference type="Pfam" id="PF00078">
    <property type="entry name" value="RVT_1"/>
    <property type="match status" value="1"/>
</dbReference>
<gene>
    <name evidence="3" type="ORF">M0R45_006095</name>
</gene>
<dbReference type="PROSITE" id="PS50878">
    <property type="entry name" value="RT_POL"/>
    <property type="match status" value="1"/>
</dbReference>
<dbReference type="CDD" id="cd06222">
    <property type="entry name" value="RNase_H_like"/>
    <property type="match status" value="1"/>
</dbReference>
<comment type="caution">
    <text evidence="3">The sequence shown here is derived from an EMBL/GenBank/DDBJ whole genome shotgun (WGS) entry which is preliminary data.</text>
</comment>
<dbReference type="PANTHER" id="PTHR33116:SF86">
    <property type="entry name" value="REVERSE TRANSCRIPTASE DOMAIN-CONTAINING PROTEIN"/>
    <property type="match status" value="1"/>
</dbReference>
<dbReference type="EMBL" id="JBEDUW010000001">
    <property type="protein sequence ID" value="KAK9950614.1"/>
    <property type="molecule type" value="Genomic_DNA"/>
</dbReference>
<protein>
    <recommendedName>
        <fullName evidence="2">Reverse transcriptase domain-containing protein</fullName>
    </recommendedName>
</protein>
<dbReference type="InterPro" id="IPR043502">
    <property type="entry name" value="DNA/RNA_pol_sf"/>
</dbReference>
<feature type="region of interest" description="Disordered" evidence="1">
    <location>
        <begin position="158"/>
        <end position="186"/>
    </location>
</feature>
<dbReference type="SUPFAM" id="SSF56672">
    <property type="entry name" value="DNA/RNA polymerases"/>
    <property type="match status" value="1"/>
</dbReference>
<dbReference type="InterPro" id="IPR036397">
    <property type="entry name" value="RNaseH_sf"/>
</dbReference>
<accession>A0AAW1YQ18</accession>
<dbReference type="Pfam" id="PF13966">
    <property type="entry name" value="zf-RVT"/>
    <property type="match status" value="1"/>
</dbReference>
<sequence>MRTDGALEDEPLGWETRDVWPNFKTQGKAPDFPHARQGPECREGKFLGKNIAFGSTTEDGRVFLDMPQPIKCSPLPLTVPQPIVGSEKSSPLPITSNLPVPSPSLQTFLTTVSTAKTINHSLSPAPSLEASCVLISELATSSIKSTLSSYRGGDGGLGANRDVSTASGRRMQAKMSPVHSKAEEKKLKPPLKRKKRIFRFEEGWLLHEDCLKTVELGWDCAAGADPFSKVCFKISNTRRLLMDWSKNIFGNILKEIEKTRAQLATFFYSSFSAPPSPEKITLEGRLNELLHQEQTFWKQRAKVFWLTDDDLNTKFFHRSASNRKKKNSINGLYNEEGVWCTADEDLERTILNHFGNLFSSSLPTNISEIVSPLPCIITDDMNVVLSKEFTEEEIHSALKQMHPTKAPGPDGFSPCFYQHFWPLVGKDVVAAVRSFLGSDSHIKLLNRTHVTLIPKVKRPEKVEQLRPISLCNVLYKIGSKVLANRLKPLLHLFISPYQSAFVPGRLISDNSLIAFEIAHFLKRRRDGKVGYGALKLDLSKAYDRVEWPFLEAAMLKLGFSSTWVEWIMRCVRTVSYSFILNGVPRGKICPSRGLRQGDAISPYLFLICAEVLSRLISVAEDQDRLHGVRLCSGAPSISHLLFADDSLIFFKANADECVVLKDIFINYEMASGQKINFDKSCVSFSKNVMLDQQLSLASILTVERVEKHDLYLGLPMEISYSKVEAFGSITEKVQKKIQSWREKNLSAAGKEVMIKAVIQSIPTYVMSCFELPKQICQDIHQLMARFWWGDKADEKKIHWVSWEKLCVSKSEGGLGFRNLNSFNLALLAKQGWRLITLPESLVSRIFKALYFPNSNFMQAVAQPGMSFTWRSILVGREVLSRGTRFQIGTGLTVSLWNDPWIPLPHNCKPFSCPRVGTEAWVVGDLIDQEQHAWKTSVIKDLFSETEASIILKIPLSLRSSEDCLIWHHDKSGVYEVKSGYHVTRSWINLTSHASSSSGFEGKGGNVWQKIWRVRVPPKVRAFIWRLLKGIVPTRMALFKKKVLLPNSTCVFCNAHPESDVHVFLECDGLLEFWHEFSSDVTPDKHHFSSIFDLISDAFASPDSYKIELLFMCLWVIWSERNNIIWKEGNFKPLFMAAWTLNLLEEYQKFHRPKNKINRRPFSKWEAPPRGRLKINCDGAYKTELELGGIGVVVRNEDGNVIASLSRSIPVVSSAFHTEVEACRAALLLASQQGWDDFILETDCANLVSTLERIGEDFSEYGRIIDDCREYMLTFNTIEIRHIYREANCVANRLAHIASISTIDKLCLNETPSIIEDVLIEDMFSRARGFGIMSPSMYTRS</sequence>
<dbReference type="CDD" id="cd01650">
    <property type="entry name" value="RT_nLTR_like"/>
    <property type="match status" value="1"/>
</dbReference>
<dbReference type="InterPro" id="IPR002156">
    <property type="entry name" value="RNaseH_domain"/>
</dbReference>
<feature type="domain" description="Reverse transcriptase" evidence="2">
    <location>
        <begin position="434"/>
        <end position="716"/>
    </location>
</feature>
<evidence type="ECO:0000259" key="2">
    <source>
        <dbReference type="PROSITE" id="PS50878"/>
    </source>
</evidence>
<dbReference type="InterPro" id="IPR012337">
    <property type="entry name" value="RNaseH-like_sf"/>
</dbReference>
<reference evidence="3 4" key="1">
    <citation type="journal article" date="2023" name="G3 (Bethesda)">
        <title>A chromosome-length genome assembly and annotation of blackberry (Rubus argutus, cv. 'Hillquist').</title>
        <authorList>
            <person name="Bruna T."/>
            <person name="Aryal R."/>
            <person name="Dudchenko O."/>
            <person name="Sargent D.J."/>
            <person name="Mead D."/>
            <person name="Buti M."/>
            <person name="Cavallini A."/>
            <person name="Hytonen T."/>
            <person name="Andres J."/>
            <person name="Pham M."/>
            <person name="Weisz D."/>
            <person name="Mascagni F."/>
            <person name="Usai G."/>
            <person name="Natali L."/>
            <person name="Bassil N."/>
            <person name="Fernandez G.E."/>
            <person name="Lomsadze A."/>
            <person name="Armour M."/>
            <person name="Olukolu B."/>
            <person name="Poorten T."/>
            <person name="Britton C."/>
            <person name="Davik J."/>
            <person name="Ashrafi H."/>
            <person name="Aiden E.L."/>
            <person name="Borodovsky M."/>
            <person name="Worthington M."/>
        </authorList>
    </citation>
    <scope>NUCLEOTIDE SEQUENCE [LARGE SCALE GENOMIC DNA]</scope>
    <source>
        <strain evidence="3">PI 553951</strain>
    </source>
</reference>
<proteinExistence type="predicted"/>
<dbReference type="Pfam" id="PF13456">
    <property type="entry name" value="RVT_3"/>
    <property type="match status" value="1"/>
</dbReference>
<evidence type="ECO:0000256" key="1">
    <source>
        <dbReference type="SAM" id="MobiDB-lite"/>
    </source>
</evidence>
<dbReference type="GO" id="GO:0003676">
    <property type="term" value="F:nucleic acid binding"/>
    <property type="evidence" value="ECO:0007669"/>
    <property type="project" value="InterPro"/>
</dbReference>
<dbReference type="Gene3D" id="3.30.420.10">
    <property type="entry name" value="Ribonuclease H-like superfamily/Ribonuclease H"/>
    <property type="match status" value="1"/>
</dbReference>
<dbReference type="Proteomes" id="UP001457282">
    <property type="component" value="Unassembled WGS sequence"/>
</dbReference>
<dbReference type="InterPro" id="IPR026960">
    <property type="entry name" value="RVT-Znf"/>
</dbReference>
<evidence type="ECO:0000313" key="4">
    <source>
        <dbReference type="Proteomes" id="UP001457282"/>
    </source>
</evidence>
<dbReference type="PANTHER" id="PTHR33116">
    <property type="entry name" value="REVERSE TRANSCRIPTASE ZINC-BINDING DOMAIN-CONTAINING PROTEIN-RELATED-RELATED"/>
    <property type="match status" value="1"/>
</dbReference>
<dbReference type="InterPro" id="IPR000477">
    <property type="entry name" value="RT_dom"/>
</dbReference>
<organism evidence="3 4">
    <name type="scientific">Rubus argutus</name>
    <name type="common">Southern blackberry</name>
    <dbReference type="NCBI Taxonomy" id="59490"/>
    <lineage>
        <taxon>Eukaryota</taxon>
        <taxon>Viridiplantae</taxon>
        <taxon>Streptophyta</taxon>
        <taxon>Embryophyta</taxon>
        <taxon>Tracheophyta</taxon>
        <taxon>Spermatophyta</taxon>
        <taxon>Magnoliopsida</taxon>
        <taxon>eudicotyledons</taxon>
        <taxon>Gunneridae</taxon>
        <taxon>Pentapetalae</taxon>
        <taxon>rosids</taxon>
        <taxon>fabids</taxon>
        <taxon>Rosales</taxon>
        <taxon>Rosaceae</taxon>
        <taxon>Rosoideae</taxon>
        <taxon>Rosoideae incertae sedis</taxon>
        <taxon>Rubus</taxon>
    </lineage>
</organism>